<keyword evidence="1 5" id="KW-0396">Initiation factor</keyword>
<keyword evidence="4 5" id="KW-0648">Protein biosynthesis</keyword>
<name>A0A438NH08_EXOME</name>
<evidence type="ECO:0000256" key="1">
    <source>
        <dbReference type="ARBA" id="ARBA00022540"/>
    </source>
</evidence>
<evidence type="ECO:0008006" key="8">
    <source>
        <dbReference type="Google" id="ProtNLM"/>
    </source>
</evidence>
<dbReference type="Pfam" id="PF01652">
    <property type="entry name" value="IF4E"/>
    <property type="match status" value="1"/>
</dbReference>
<dbReference type="GO" id="GO:0016281">
    <property type="term" value="C:eukaryotic translation initiation factor 4F complex"/>
    <property type="evidence" value="ECO:0007669"/>
    <property type="project" value="TreeGrafter"/>
</dbReference>
<evidence type="ECO:0000256" key="2">
    <source>
        <dbReference type="ARBA" id="ARBA00022845"/>
    </source>
</evidence>
<gene>
    <name evidence="6" type="ORF">B0A52_01287</name>
</gene>
<evidence type="ECO:0000313" key="7">
    <source>
        <dbReference type="Proteomes" id="UP000288859"/>
    </source>
</evidence>
<dbReference type="GO" id="GO:0006417">
    <property type="term" value="P:regulation of translation"/>
    <property type="evidence" value="ECO:0007669"/>
    <property type="project" value="UniProtKB-KW"/>
</dbReference>
<organism evidence="6 7">
    <name type="scientific">Exophiala mesophila</name>
    <name type="common">Black yeast-like fungus</name>
    <dbReference type="NCBI Taxonomy" id="212818"/>
    <lineage>
        <taxon>Eukaryota</taxon>
        <taxon>Fungi</taxon>
        <taxon>Dikarya</taxon>
        <taxon>Ascomycota</taxon>
        <taxon>Pezizomycotina</taxon>
        <taxon>Eurotiomycetes</taxon>
        <taxon>Chaetothyriomycetidae</taxon>
        <taxon>Chaetothyriales</taxon>
        <taxon>Herpotrichiellaceae</taxon>
        <taxon>Exophiala</taxon>
    </lineage>
</organism>
<dbReference type="Proteomes" id="UP000288859">
    <property type="component" value="Unassembled WGS sequence"/>
</dbReference>
<dbReference type="InterPro" id="IPR023398">
    <property type="entry name" value="TIF_eIF4e-like"/>
</dbReference>
<dbReference type="GO" id="GO:0003743">
    <property type="term" value="F:translation initiation factor activity"/>
    <property type="evidence" value="ECO:0007669"/>
    <property type="project" value="UniProtKB-KW"/>
</dbReference>
<evidence type="ECO:0000256" key="5">
    <source>
        <dbReference type="RuleBase" id="RU004374"/>
    </source>
</evidence>
<sequence>MTISPSSVTTTTTTTTLTDTVDAMSRSEDDGTIRPTLPRRSSSLHKQVLLKLRPLPFQYVWDVWHSKPESHGIYRWTMLIDHVADIAAFYRTFNNLPWHHLHFKDTIHIFRSGVTPLWEDPQNRHGGSWLIRVRPENGRAVRLWEEICLLSCGGELQAAISHQLPEHDHVLGVSFSPRQFFTHISIWTKNGDDAQSLKLMERAILSGLSPDLRPTSKAELSYRKHADKLFDAGIVAGFQSTDLSRLPMLPPLLHASSDVV</sequence>
<dbReference type="EMBL" id="NAJM01000003">
    <property type="protein sequence ID" value="RVX75010.1"/>
    <property type="molecule type" value="Genomic_DNA"/>
</dbReference>
<dbReference type="GO" id="GO:0000340">
    <property type="term" value="F:RNA 7-methylguanosine cap binding"/>
    <property type="evidence" value="ECO:0007669"/>
    <property type="project" value="TreeGrafter"/>
</dbReference>
<reference evidence="6 7" key="1">
    <citation type="submission" date="2017-03" db="EMBL/GenBank/DDBJ databases">
        <title>Genomes of endolithic fungi from Antarctica.</title>
        <authorList>
            <person name="Coleine C."/>
            <person name="Masonjones S."/>
            <person name="Stajich J.E."/>
        </authorList>
    </citation>
    <scope>NUCLEOTIDE SEQUENCE [LARGE SCALE GENOMIC DNA]</scope>
    <source>
        <strain evidence="6 7">CCFEE 6314</strain>
    </source>
</reference>
<dbReference type="PANTHER" id="PTHR11960">
    <property type="entry name" value="EUKARYOTIC TRANSLATION INITIATION FACTOR 4E RELATED"/>
    <property type="match status" value="1"/>
</dbReference>
<evidence type="ECO:0000256" key="3">
    <source>
        <dbReference type="ARBA" id="ARBA00022884"/>
    </source>
</evidence>
<dbReference type="SUPFAM" id="SSF55418">
    <property type="entry name" value="eIF4e-like"/>
    <property type="match status" value="1"/>
</dbReference>
<evidence type="ECO:0000256" key="4">
    <source>
        <dbReference type="ARBA" id="ARBA00022917"/>
    </source>
</evidence>
<proteinExistence type="inferred from homology"/>
<dbReference type="PANTHER" id="PTHR11960:SF66">
    <property type="entry name" value="EUKARYOTIC TRANSLATION INITIATION FACTOR 4E TYPE 3"/>
    <property type="match status" value="1"/>
</dbReference>
<evidence type="ECO:0000313" key="6">
    <source>
        <dbReference type="EMBL" id="RVX75010.1"/>
    </source>
</evidence>
<accession>A0A438NH08</accession>
<comment type="similarity">
    <text evidence="5">Belongs to the eukaryotic initiation factor 4E family.</text>
</comment>
<keyword evidence="2" id="KW-0810">Translation regulation</keyword>
<comment type="caution">
    <text evidence="6">The sequence shown here is derived from an EMBL/GenBank/DDBJ whole genome shotgun (WGS) entry which is preliminary data.</text>
</comment>
<dbReference type="InterPro" id="IPR001040">
    <property type="entry name" value="TIF_eIF_4E"/>
</dbReference>
<dbReference type="VEuPathDB" id="FungiDB:PV10_04690"/>
<dbReference type="OrthoDB" id="17977at2759"/>
<dbReference type="AlphaFoldDB" id="A0A438NH08"/>
<keyword evidence="3 5" id="KW-0694">RNA-binding</keyword>
<protein>
    <recommendedName>
        <fullName evidence="8">Translation initiation factor eIF4E</fullName>
    </recommendedName>
</protein>
<dbReference type="Gene3D" id="3.30.760.10">
    <property type="entry name" value="RNA Cap, Translation Initiation Factor Eif4e"/>
    <property type="match status" value="1"/>
</dbReference>